<evidence type="ECO:0000313" key="2">
    <source>
        <dbReference type="EMBL" id="OTN63645.1"/>
    </source>
</evidence>
<evidence type="ECO:0000313" key="3">
    <source>
        <dbReference type="Proteomes" id="UP000195012"/>
    </source>
</evidence>
<sequence length="2604" mass="292161">MQPQNKELTEKTTHLDTIMIGRFKSEHRHCGNTLTDNFEQKVNFTPCAAGESGNCLYALCTSQPSTTETFNLGITRRSRLSRNRETSYQYNTLIRKFNEEARNCYCANRNRQNFTLKWTLNRSKKVSNKSRAIIKRTGRMYQKKILSMNSSISSDFVSRGKKGTNMRRFEEGRFRRLNVLSAKKEMLSFINTDASALKDMFLGNIHRSDSCSHGGNIYGDRNNDMCVAAFKCCDHFVGHANCANYMLADATVGTEAALTPMEDRRETDGLKLKIDNSNIVDLMNEGNTHISEQREKNEHKEEICNSSHENINLERGKSKCSWKKKGLKIEKEQEDADKDVVGRSTLYYGMENKLEFPVNIEETSPSNNPPKDGRWRRRRTAPKNGSNVSAWKNVKKECISNTGICPNGCPEEDMNIEGLNDEFSNHWRNDEKEHYGEENKMYVPCITIEEELEFNNAGTPSIWLRNTEPIEEFKEHPEEESPINSCNKWNIVSKNVNRNVSPYESEIFIPYEEMEKEHAPNNEMMHSGIRRNEHMYESNLAVPLNHFNAPSQGWNYYMANKIGTHRTACLCTEGVGLSKGTQWNRNNYIDMESCIEELSGRSISEGNLYEGQHIANGISNEHASMGNMWHGYYTACSEVESNLVVNCQVSSHAVEGNPVGTYSLGSYWVDIYPVERYPAEIYPLASNWVGSNRMEMCPPGWVMKKDQCYSVPEVHAEEEAFASGSANPWEREEMGKEEQQSAHTNTCSLSSMKKEELTLPSNVTKMEKHVKRKVNVHSILNNNRSLSCGMKREIKMEVPDTGVYLTQGATSKLHTIADRERSEAPTARTSSIIPILDNDHLADTLGNQFDLENNREMLYSIPGELPDDRRLVCPHTHMLDANVSANIRVADGTACTALIRSNTNAGILVVCSRSQGQGENELIFPYNDVIHDNNEAFSEVATNSYYIPYPTWDNYPNLGMQEKFREYQYPYISSICPNECMSISGDYCADYPYNRPIDVNNSGEVDPKYSNHYFYPSWDNSLQCSGAEAIRNYNGICCDSTCSCNGGNICDENLGCNNGESSQGGKNSHYTDTFSKHGGNSCTRNTYHKLRRSKSLITQGYTYYQNDPQMVISDASNNLKDQYSQRSSKKRDSFTRFSVKGEYYSTSNTSNTDVISENSFLLIKGDNNSITGHIGREQMDPKDETDVIPDGKHQSDQYIHRGACSGTLHDSASNFSSYPVVNLMEGESYSPRRSGKWEVMPRTSNNNASDGYGRMKEHVELKLESRNVQLGNPEGYVEGLLPGDDKGGHTNDMKVKVKREASSDVQSRYESGNESDSHRGDQLNDQLNDQLYDLQMIAVDNAHNTRSAKNDESTHAKGESGEANSPNYCRTKCTTDGIHNYNNHEVGNLSADRANSIINSDKPYDGCFLEDDSKGSCRDALCTNGDKTFARQEAPKNILKNISACDRWNSGKDSSNLCSYDSNGRREYDACGYLSRINLPHISDQRVYKIRYPVNDGCSDFSHSSRENMQSNHHINRMGTTNQVNFPYGDCSRNYVNADPSESVTHITGDGSYPRDNFYNISDYQHSPNGTNYGDKWNNSSGTFPLWWTPCHGNNGDSLKKPLYFLQDKFSTASDEVKHPSVNKNNTNETNMYMVTNGTTLKKELKADTNSSEGTNSFRIKSEVANEDSMNLTNVPMSSECNSTLDTNTNPLSNNTYNLLSISTKCDSLGFSNDDGTRVHGEESPSGVNQGEKINTIVVEEQPYRAYIPDGNSNTFQIYEGNGTKDGEQVNTHTWGGNHFGTCVMENMETFEGGINLRKMPSSQMCIPRVKDENEGSSTEIGSQKDEENGVGCTPQNYARCEGEGDMHTNEEMRDEGSMSVNTGINERVNANNGDVSTYENRTQGTHDGNIVQNLNEMDTHLKNMNCMYTPEKYNYLNEAYFLSNPVNEVNFPNGVWQERNSLNHANYEEYIQQYSYSHSYMSGMGGNFNVERKGENADRGSGDNEDGKSDRPSDSGEKHTNGAMPHSIGMPIECANSIYDHQDVSGSAYYPGHIANNSNAIYGGMTGNGGNVQGILDQTGFDCMNSAMYNGTSPSGVNHTDRNIVAGYSYGYPSGLCGNYPYGYAYEMNTHSYADENKSVSQSCTLENTNGSTEDVHNISDAQVDRVSCKYIESDNDGADASDEDTDDGTGDETEDTDQEMSSENAEEKKASVSIVNVENVNNTTEGNPIITSESRTTITNLGSESNANGGSITRVTENSSSTMEGETSPNGVNSVKSESTACSFNETHKKDRCIENCKGEKMDHGVEAKSEKVVKRRGRKKNNSDDFKYAHEKKKELLKKKYNVQKDVVLTVEEGDLKLIAEEIIKNTSLLPERGPYGRNALDASHPIHSVWKDTSRGHSSWRCRWWENGKRLSKNYNVKRYGEEDALKMAIITKLRNSSPADRILYLNHQREFLNLCYANNWIQKRESDRAEADQDTAKITLQKDDITKGEKRSKRSTTGDMDAHETNKECNQEKDSKTIHLSVPSITYSTNTSPDDAKAPLHGNNLRRKNKRTLLTNTRSSKKCRTLKCYPSGPNTDTMRHAQEGDGTDGISERNAMHEVSAPNAVHVVNTQGDVKLEVI</sequence>
<feature type="compositionally biased region" description="Polar residues" evidence="1">
    <location>
        <begin position="1303"/>
        <end position="1314"/>
    </location>
</feature>
<feature type="compositionally biased region" description="Acidic residues" evidence="1">
    <location>
        <begin position="2155"/>
        <end position="2182"/>
    </location>
</feature>
<dbReference type="VEuPathDB" id="PlasmoDB:PKNH_1441700"/>
<feature type="compositionally biased region" description="Basic and acidic residues" evidence="1">
    <location>
        <begin position="2286"/>
        <end position="2295"/>
    </location>
</feature>
<comment type="caution">
    <text evidence="2">The sequence shown here is derived from an EMBL/GenBank/DDBJ whole genome shotgun (WGS) entry which is preliminary data.</text>
</comment>
<dbReference type="VEuPathDB" id="PlasmoDB:PKNOH_S140259700"/>
<feature type="region of interest" description="Disordered" evidence="1">
    <location>
        <begin position="2154"/>
        <end position="2261"/>
    </location>
</feature>
<feature type="region of interest" description="Disordered" evidence="1">
    <location>
        <begin position="1346"/>
        <end position="1366"/>
    </location>
</feature>
<feature type="region of interest" description="Disordered" evidence="1">
    <location>
        <begin position="721"/>
        <end position="754"/>
    </location>
</feature>
<feature type="region of interest" description="Disordered" evidence="1">
    <location>
        <begin position="2286"/>
        <end position="2309"/>
    </location>
</feature>
<feature type="region of interest" description="Disordered" evidence="1">
    <location>
        <begin position="1297"/>
        <end position="1324"/>
    </location>
</feature>
<dbReference type="Gene3D" id="1.20.5.2050">
    <property type="match status" value="1"/>
</dbReference>
<feature type="region of interest" description="Disordered" evidence="1">
    <location>
        <begin position="2465"/>
        <end position="2534"/>
    </location>
</feature>
<feature type="compositionally biased region" description="Polar residues" evidence="1">
    <location>
        <begin position="2508"/>
        <end position="2518"/>
    </location>
</feature>
<feature type="compositionally biased region" description="Basic and acidic residues" evidence="1">
    <location>
        <begin position="1348"/>
        <end position="1360"/>
    </location>
</feature>
<dbReference type="Proteomes" id="UP000195012">
    <property type="component" value="Unassembled WGS sequence"/>
</dbReference>
<dbReference type="OMA" id="NGMNMHT"/>
<evidence type="ECO:0000256" key="1">
    <source>
        <dbReference type="SAM" id="MobiDB-lite"/>
    </source>
</evidence>
<proteinExistence type="predicted"/>
<dbReference type="OrthoDB" id="372748at2759"/>
<feature type="compositionally biased region" description="Polar residues" evidence="1">
    <location>
        <begin position="741"/>
        <end position="751"/>
    </location>
</feature>
<feature type="region of interest" description="Disordered" evidence="1">
    <location>
        <begin position="1231"/>
        <end position="1252"/>
    </location>
</feature>
<feature type="compositionally biased region" description="Basic and acidic residues" evidence="1">
    <location>
        <begin position="2465"/>
        <end position="2474"/>
    </location>
</feature>
<accession>A0A1Y3DJN8</accession>
<feature type="region of interest" description="Disordered" evidence="1">
    <location>
        <begin position="1812"/>
        <end position="1832"/>
    </location>
</feature>
<feature type="compositionally biased region" description="Basic and acidic residues" evidence="1">
    <location>
        <begin position="729"/>
        <end position="740"/>
    </location>
</feature>
<dbReference type="VEuPathDB" id="PlasmoDB:PKA1H_140046800"/>
<feature type="region of interest" description="Disordered" evidence="1">
    <location>
        <begin position="359"/>
        <end position="387"/>
    </location>
</feature>
<protein>
    <submittedName>
        <fullName evidence="2">Putative AP2 family</fullName>
    </submittedName>
</protein>
<gene>
    <name evidence="2" type="primary">AP2-G</name>
    <name evidence="2" type="ORF">PKNOH_S140259700</name>
</gene>
<feature type="compositionally biased region" description="Basic and acidic residues" evidence="1">
    <location>
        <begin position="2485"/>
        <end position="2502"/>
    </location>
</feature>
<organism evidence="2 3">
    <name type="scientific">Plasmodium knowlesi</name>
    <dbReference type="NCBI Taxonomy" id="5850"/>
    <lineage>
        <taxon>Eukaryota</taxon>
        <taxon>Sar</taxon>
        <taxon>Alveolata</taxon>
        <taxon>Apicomplexa</taxon>
        <taxon>Aconoidasida</taxon>
        <taxon>Haemosporida</taxon>
        <taxon>Plasmodiidae</taxon>
        <taxon>Plasmodium</taxon>
        <taxon>Plasmodium (Plasmodium)</taxon>
    </lineage>
</organism>
<name>A0A1Y3DJN8_PLAKN</name>
<reference evidence="2 3" key="1">
    <citation type="submission" date="2017-05" db="EMBL/GenBank/DDBJ databases">
        <title>PacBio assembly of a Plasmodium knowlesi genome sequence with Hi-C correction and manual annotation of the SICAvar gene family.</title>
        <authorList>
            <person name="Lapp S.A."/>
            <person name="Geraldo J.A."/>
            <person name="Chien J.-T."/>
            <person name="Ay F."/>
            <person name="Pakala S.B."/>
            <person name="Batugedara G."/>
            <person name="Humphrey J.C."/>
            <person name="Debarry J.D."/>
            <person name="Le Roch K.G."/>
            <person name="Galinski M.R."/>
            <person name="Kissinger J.C."/>
        </authorList>
    </citation>
    <scope>NUCLEOTIDE SEQUENCE [LARGE SCALE GENOMIC DNA]</scope>
    <source>
        <strain evidence="3">Malayan Strain Pk1 (A+)</strain>
    </source>
</reference>
<feature type="compositionally biased region" description="Low complexity" evidence="1">
    <location>
        <begin position="2197"/>
        <end position="2207"/>
    </location>
</feature>
<feature type="compositionally biased region" description="Basic and acidic residues" evidence="1">
    <location>
        <begin position="1971"/>
        <end position="2001"/>
    </location>
</feature>
<dbReference type="eggNOG" id="ENOG502T2U9">
    <property type="taxonomic scope" value="Eukaryota"/>
</dbReference>
<feature type="region of interest" description="Disordered" evidence="1">
    <location>
        <begin position="1968"/>
        <end position="2007"/>
    </location>
</feature>
<dbReference type="EMBL" id="NETL01000028">
    <property type="protein sequence ID" value="OTN63645.1"/>
    <property type="molecule type" value="Genomic_DNA"/>
</dbReference>
<feature type="compositionally biased region" description="Polar residues" evidence="1">
    <location>
        <begin position="2211"/>
        <end position="2261"/>
    </location>
</feature>